<accession>A0A6I9QJK2</accession>
<dbReference type="InterPro" id="IPR017441">
    <property type="entry name" value="Protein_kinase_ATP_BS"/>
</dbReference>
<dbReference type="PROSITE" id="PS50011">
    <property type="entry name" value="PROTEIN_KINASE_DOM"/>
    <property type="match status" value="1"/>
</dbReference>
<evidence type="ECO:0000256" key="9">
    <source>
        <dbReference type="ARBA" id="ARBA00022729"/>
    </source>
</evidence>
<feature type="domain" description="Protein kinase" evidence="22">
    <location>
        <begin position="386"/>
        <end position="662"/>
    </location>
</feature>
<evidence type="ECO:0000313" key="23">
    <source>
        <dbReference type="Proteomes" id="UP000504607"/>
    </source>
</evidence>
<dbReference type="PROSITE" id="PS00109">
    <property type="entry name" value="PROTEIN_KINASE_TYR"/>
    <property type="match status" value="1"/>
</dbReference>
<dbReference type="Gene3D" id="3.30.200.20">
    <property type="entry name" value="Phosphorylase Kinase, domain 1"/>
    <property type="match status" value="1"/>
</dbReference>
<evidence type="ECO:0000256" key="8">
    <source>
        <dbReference type="ARBA" id="ARBA00022692"/>
    </source>
</evidence>
<dbReference type="RefSeq" id="XP_010910586.1">
    <property type="nucleotide sequence ID" value="XM_010912284.2"/>
</dbReference>
<keyword evidence="11 20" id="KW-0547">Nucleotide-binding</keyword>
<dbReference type="FunFam" id="3.30.200.20:FF:000309">
    <property type="entry name" value="Leucine-rich repeat receptor protein kinase MSP1"/>
    <property type="match status" value="1"/>
</dbReference>
<keyword evidence="9" id="KW-0732">Signal</keyword>
<evidence type="ECO:0000256" key="5">
    <source>
        <dbReference type="ARBA" id="ARBA00022553"/>
    </source>
</evidence>
<evidence type="ECO:0000256" key="16">
    <source>
        <dbReference type="ARBA" id="ARBA00023170"/>
    </source>
</evidence>
<comment type="catalytic activity">
    <reaction evidence="18">
        <text>L-threonyl-[protein] + ATP = O-phospho-L-threonyl-[protein] + ADP + H(+)</text>
        <dbReference type="Rhea" id="RHEA:46608"/>
        <dbReference type="Rhea" id="RHEA-COMP:11060"/>
        <dbReference type="Rhea" id="RHEA-COMP:11605"/>
        <dbReference type="ChEBI" id="CHEBI:15378"/>
        <dbReference type="ChEBI" id="CHEBI:30013"/>
        <dbReference type="ChEBI" id="CHEBI:30616"/>
        <dbReference type="ChEBI" id="CHEBI:61977"/>
        <dbReference type="ChEBI" id="CHEBI:456216"/>
        <dbReference type="EC" id="2.7.11.1"/>
    </reaction>
</comment>
<protein>
    <recommendedName>
        <fullName evidence="3">non-specific serine/threonine protein kinase</fullName>
        <ecNumber evidence="3">2.7.11.1</ecNumber>
    </recommendedName>
</protein>
<evidence type="ECO:0000256" key="17">
    <source>
        <dbReference type="ARBA" id="ARBA00023180"/>
    </source>
</evidence>
<dbReference type="PANTHER" id="PTHR48005">
    <property type="entry name" value="LEUCINE RICH REPEAT KINASE 2"/>
    <property type="match status" value="1"/>
</dbReference>
<dbReference type="PRINTS" id="PR00019">
    <property type="entry name" value="LEURICHRPT"/>
</dbReference>
<dbReference type="GO" id="GO:0004674">
    <property type="term" value="F:protein serine/threonine kinase activity"/>
    <property type="evidence" value="ECO:0007669"/>
    <property type="project" value="UniProtKB-KW"/>
</dbReference>
<dbReference type="FunFam" id="1.10.510.10:FF:000479">
    <property type="entry name" value="Leucine-rich repeat receptor-like protein kinase"/>
    <property type="match status" value="1"/>
</dbReference>
<keyword evidence="17" id="KW-0325">Glycoprotein</keyword>
<dbReference type="InParanoid" id="A0A6I9QJK2"/>
<evidence type="ECO:0000256" key="21">
    <source>
        <dbReference type="SAM" id="Phobius"/>
    </source>
</evidence>
<dbReference type="FunCoup" id="A0A6I9QJK2">
    <property type="interactions" value="387"/>
</dbReference>
<keyword evidence="7" id="KW-0808">Transferase</keyword>
<dbReference type="InterPro" id="IPR032675">
    <property type="entry name" value="LRR_dom_sf"/>
</dbReference>
<dbReference type="EC" id="2.7.11.1" evidence="3"/>
<dbReference type="InterPro" id="IPR008266">
    <property type="entry name" value="Tyr_kinase_AS"/>
</dbReference>
<dbReference type="AlphaFoldDB" id="A0A6I9QJK2"/>
<keyword evidence="5" id="KW-0597">Phosphoprotein</keyword>
<evidence type="ECO:0000256" key="18">
    <source>
        <dbReference type="ARBA" id="ARBA00047899"/>
    </source>
</evidence>
<keyword evidence="13 20" id="KW-0067">ATP-binding</keyword>
<gene>
    <name evidence="24" type="primary">LOC105036522</name>
</gene>
<keyword evidence="12 24" id="KW-0418">Kinase</keyword>
<evidence type="ECO:0000256" key="2">
    <source>
        <dbReference type="ARBA" id="ARBA00004479"/>
    </source>
</evidence>
<keyword evidence="15 21" id="KW-0472">Membrane</keyword>
<evidence type="ECO:0000256" key="3">
    <source>
        <dbReference type="ARBA" id="ARBA00012513"/>
    </source>
</evidence>
<evidence type="ECO:0000256" key="13">
    <source>
        <dbReference type="ARBA" id="ARBA00022840"/>
    </source>
</evidence>
<evidence type="ECO:0000256" key="15">
    <source>
        <dbReference type="ARBA" id="ARBA00023136"/>
    </source>
</evidence>
<dbReference type="InterPro" id="IPR051420">
    <property type="entry name" value="Ser_Thr_Kinases_DiverseReg"/>
</dbReference>
<evidence type="ECO:0000256" key="11">
    <source>
        <dbReference type="ARBA" id="ARBA00022741"/>
    </source>
</evidence>
<keyword evidence="10" id="KW-0677">Repeat</keyword>
<dbReference type="Pfam" id="PF00560">
    <property type="entry name" value="LRR_1"/>
    <property type="match status" value="8"/>
</dbReference>
<dbReference type="SUPFAM" id="SSF52058">
    <property type="entry name" value="L domain-like"/>
    <property type="match status" value="1"/>
</dbReference>
<feature type="binding site" evidence="20">
    <location>
        <position position="415"/>
    </location>
    <ligand>
        <name>ATP</name>
        <dbReference type="ChEBI" id="CHEBI:30616"/>
    </ligand>
</feature>
<evidence type="ECO:0000313" key="24">
    <source>
        <dbReference type="RefSeq" id="XP_010910586.1"/>
    </source>
</evidence>
<dbReference type="GO" id="GO:0005886">
    <property type="term" value="C:plasma membrane"/>
    <property type="evidence" value="ECO:0007669"/>
    <property type="project" value="UniProtKB-SubCell"/>
</dbReference>
<dbReference type="Gene3D" id="1.10.510.10">
    <property type="entry name" value="Transferase(Phosphotransferase) domain 1"/>
    <property type="match status" value="1"/>
</dbReference>
<keyword evidence="16 24" id="KW-0675">Receptor</keyword>
<evidence type="ECO:0000256" key="19">
    <source>
        <dbReference type="ARBA" id="ARBA00048679"/>
    </source>
</evidence>
<organism evidence="23 24">
    <name type="scientific">Elaeis guineensis var. tenera</name>
    <name type="common">Oil palm</name>
    <dbReference type="NCBI Taxonomy" id="51953"/>
    <lineage>
        <taxon>Eukaryota</taxon>
        <taxon>Viridiplantae</taxon>
        <taxon>Streptophyta</taxon>
        <taxon>Embryophyta</taxon>
        <taxon>Tracheophyta</taxon>
        <taxon>Spermatophyta</taxon>
        <taxon>Magnoliopsida</taxon>
        <taxon>Liliopsida</taxon>
        <taxon>Arecaceae</taxon>
        <taxon>Arecoideae</taxon>
        <taxon>Cocoseae</taxon>
        <taxon>Elaeidinae</taxon>
        <taxon>Elaeis</taxon>
    </lineage>
</organism>
<reference evidence="24" key="1">
    <citation type="submission" date="2025-08" db="UniProtKB">
        <authorList>
            <consortium name="RefSeq"/>
        </authorList>
    </citation>
    <scope>IDENTIFICATION</scope>
</reference>
<dbReference type="PANTHER" id="PTHR48005:SF70">
    <property type="entry name" value="MDIS1-INTERACTING RECEPTOR LIKE KINASE 2-LIKE"/>
    <property type="match status" value="1"/>
</dbReference>
<dbReference type="Gene3D" id="3.80.10.10">
    <property type="entry name" value="Ribonuclease Inhibitor"/>
    <property type="match status" value="1"/>
</dbReference>
<dbReference type="SUPFAM" id="SSF56112">
    <property type="entry name" value="Protein kinase-like (PK-like)"/>
    <property type="match status" value="1"/>
</dbReference>
<evidence type="ECO:0000256" key="12">
    <source>
        <dbReference type="ARBA" id="ARBA00022777"/>
    </source>
</evidence>
<evidence type="ECO:0000259" key="22">
    <source>
        <dbReference type="PROSITE" id="PS50011"/>
    </source>
</evidence>
<evidence type="ECO:0000256" key="1">
    <source>
        <dbReference type="ARBA" id="ARBA00004162"/>
    </source>
</evidence>
<keyword evidence="14 21" id="KW-1133">Transmembrane helix</keyword>
<keyword evidence="23" id="KW-1185">Reference proteome</keyword>
<evidence type="ECO:0000256" key="7">
    <source>
        <dbReference type="ARBA" id="ARBA00022679"/>
    </source>
</evidence>
<sequence length="675" mass="75488">MFDNNLSGYLPSQVCKGGALQRLIVANNYFKGTIPSSLKNCSSLFRVRLEGNKLNGNISEDFGIYPNLDYIDMSYNQLYGQISPNWAYCPNLTKFRISGNLLTGKIPSELGKLLQLRFLDLFSNQLTGDIPKELGTMSLLFNLTLSDNKISGVIPLEFGNLSNLEILDLSNNDISGPIPPQLKGCIKLRMLNLRKNKFDGIIPSQIGEFKRLQDLLDLSHNLFGGEIPPQLASLTYLTSLNLSHNNLSGAIPSSFGSMLDLTSIDVSYNNLEGPIPISKLFQNSQAEWFIYNKGLCGEVPSLPSCESISISTHHSIENHIIFFLIIPILGGWILLGLSTMIIAAFCRRGKPTEQKDNDLIIGDLFSILNFDGRVAYNYIINATKNFDEKYCIGSGTYGKVYKVEFPMEQVVAVKKLHPVEGVFDEKSFQSEIQVLTRIRHRNIVKLHGFCSSSGFKLLIYEYIEKRSLASILRSQEAVEELNWERRAHIIKNVADALSYIHHDCDPSIVHRDISSNNILLDFDFKAYLSDFGTARVVQPNLSNCSMPAGTFGYAAPELSYMIRVNEKCDVYSFGVVILEVIMGRHPGDLISSLSSSSVQHMLFSEVLDQRILPPTAYMVKEVLLLAIIAFSCIHDIPQARPTMQRISQLLISGNIPTIHEPFNSIKLCQLVEFLT</sequence>
<comment type="catalytic activity">
    <reaction evidence="19">
        <text>L-seryl-[protein] + ATP = O-phospho-L-seryl-[protein] + ADP + H(+)</text>
        <dbReference type="Rhea" id="RHEA:17989"/>
        <dbReference type="Rhea" id="RHEA-COMP:9863"/>
        <dbReference type="Rhea" id="RHEA-COMP:11604"/>
        <dbReference type="ChEBI" id="CHEBI:15378"/>
        <dbReference type="ChEBI" id="CHEBI:29999"/>
        <dbReference type="ChEBI" id="CHEBI:30616"/>
        <dbReference type="ChEBI" id="CHEBI:83421"/>
        <dbReference type="ChEBI" id="CHEBI:456216"/>
        <dbReference type="EC" id="2.7.11.1"/>
    </reaction>
</comment>
<keyword evidence="4" id="KW-0723">Serine/threonine-protein kinase</keyword>
<evidence type="ECO:0000256" key="14">
    <source>
        <dbReference type="ARBA" id="ARBA00022989"/>
    </source>
</evidence>
<evidence type="ECO:0000256" key="20">
    <source>
        <dbReference type="PROSITE-ProRule" id="PRU10141"/>
    </source>
</evidence>
<dbReference type="InterPro" id="IPR000719">
    <property type="entry name" value="Prot_kinase_dom"/>
</dbReference>
<evidence type="ECO:0000256" key="4">
    <source>
        <dbReference type="ARBA" id="ARBA00022527"/>
    </source>
</evidence>
<dbReference type="FunFam" id="3.80.10.10:FF:000177">
    <property type="entry name" value="Leucine-rich repeat receptor-like serine/threonine-protein kinase At1g17230"/>
    <property type="match status" value="1"/>
</dbReference>
<evidence type="ECO:0000256" key="6">
    <source>
        <dbReference type="ARBA" id="ARBA00022614"/>
    </source>
</evidence>
<dbReference type="OrthoDB" id="1913693at2759"/>
<evidence type="ECO:0000256" key="10">
    <source>
        <dbReference type="ARBA" id="ARBA00022737"/>
    </source>
</evidence>
<dbReference type="Pfam" id="PF00069">
    <property type="entry name" value="Pkinase"/>
    <property type="match status" value="1"/>
</dbReference>
<dbReference type="GO" id="GO:0005524">
    <property type="term" value="F:ATP binding"/>
    <property type="evidence" value="ECO:0007669"/>
    <property type="project" value="UniProtKB-UniRule"/>
</dbReference>
<dbReference type="InterPro" id="IPR001611">
    <property type="entry name" value="Leu-rich_rpt"/>
</dbReference>
<feature type="transmembrane region" description="Helical" evidence="21">
    <location>
        <begin position="320"/>
        <end position="345"/>
    </location>
</feature>
<comment type="subcellular location">
    <subcellularLocation>
        <location evidence="1">Cell membrane</location>
        <topology evidence="1">Single-pass membrane protein</topology>
    </subcellularLocation>
    <subcellularLocation>
        <location evidence="2">Membrane</location>
        <topology evidence="2">Single-pass type I membrane protein</topology>
    </subcellularLocation>
</comment>
<dbReference type="PROSITE" id="PS00107">
    <property type="entry name" value="PROTEIN_KINASE_ATP"/>
    <property type="match status" value="1"/>
</dbReference>
<proteinExistence type="predicted"/>
<dbReference type="InterPro" id="IPR011009">
    <property type="entry name" value="Kinase-like_dom_sf"/>
</dbReference>
<keyword evidence="6" id="KW-0433">Leucine-rich repeat</keyword>
<name>A0A6I9QJK2_ELAGV</name>
<dbReference type="Proteomes" id="UP000504607">
    <property type="component" value="Unplaced"/>
</dbReference>
<keyword evidence="8 21" id="KW-0812">Transmembrane</keyword>